<feature type="compositionally biased region" description="Basic residues" evidence="1">
    <location>
        <begin position="343"/>
        <end position="358"/>
    </location>
</feature>
<reference evidence="2" key="1">
    <citation type="journal article" date="2020" name="New Phytol.">
        <title>Comparative genomics reveals dynamic genome evolution in host specialist ectomycorrhizal fungi.</title>
        <authorList>
            <person name="Lofgren L.A."/>
            <person name="Nguyen N.H."/>
            <person name="Vilgalys R."/>
            <person name="Ruytinx J."/>
            <person name="Liao H.L."/>
            <person name="Branco S."/>
            <person name="Kuo A."/>
            <person name="LaButti K."/>
            <person name="Lipzen A."/>
            <person name="Andreopoulos W."/>
            <person name="Pangilinan J."/>
            <person name="Riley R."/>
            <person name="Hundley H."/>
            <person name="Na H."/>
            <person name="Barry K."/>
            <person name="Grigoriev I.V."/>
            <person name="Stajich J.E."/>
            <person name="Kennedy P.G."/>
        </authorList>
    </citation>
    <scope>NUCLEOTIDE SEQUENCE</scope>
    <source>
        <strain evidence="2">DOB743</strain>
    </source>
</reference>
<feature type="compositionally biased region" description="Polar residues" evidence="1">
    <location>
        <begin position="301"/>
        <end position="310"/>
    </location>
</feature>
<feature type="compositionally biased region" description="Acidic residues" evidence="1">
    <location>
        <begin position="312"/>
        <end position="321"/>
    </location>
</feature>
<evidence type="ECO:0000256" key="1">
    <source>
        <dbReference type="SAM" id="MobiDB-lite"/>
    </source>
</evidence>
<gene>
    <name evidence="2" type="ORF">EV702DRAFT_1049011</name>
</gene>
<accession>A0A9P6ZM25</accession>
<feature type="compositionally biased region" description="Basic residues" evidence="1">
    <location>
        <begin position="283"/>
        <end position="299"/>
    </location>
</feature>
<feature type="region of interest" description="Disordered" evidence="1">
    <location>
        <begin position="228"/>
        <end position="402"/>
    </location>
</feature>
<name>A0A9P6ZM25_9AGAM</name>
<evidence type="ECO:0000313" key="2">
    <source>
        <dbReference type="EMBL" id="KAG1771388.1"/>
    </source>
</evidence>
<comment type="caution">
    <text evidence="2">The sequence shown here is derived from an EMBL/GenBank/DDBJ whole genome shotgun (WGS) entry which is preliminary data.</text>
</comment>
<feature type="compositionally biased region" description="Basic residues" evidence="1">
    <location>
        <begin position="247"/>
        <end position="263"/>
    </location>
</feature>
<sequence length="533" mass="58867">MYSKNANFITNISKQILHSKKLPNRWCVKILLSSLLLLLFALSLLLILLILPPFNNFRIFASLVLSSIVAKNGESFGKTSDWQVILPEWVSYVSKQFDKEVDDDAMVKKNRKDNTYTLKMGKDGFPILLDHAEMDSDTQKAVVRAFLNWHYRKFITCCFSGPSDSIDRGLQWQAQGPGALEGSHTKARQAHSSAIYSGWKKIQEPSRMNWDEATKLLDFCKADKEVKSPIAQMGEPDVDEEDEQPKKTPRGKRRTGISTRRKSTSQVVVPVDSSNKDEDSARKIKPAAKAVKGRVKLTKTAHASKSQVDSEGSADDFNGEESSDKSLDDEMPTASKGKEPAKHKARRPRKKNLAPKPKKVPEADAKNGTDEPEESRLAKKPKPAKQAVLGMKVAPEKPPHTTPAEVLMVDELVNMAKGTDAVQDPSASQAPPTPLDKPRRVGPASRPGGTLRKKTAPHQIVGEPNHGKKCGPEGGLEGSPKKRTRVEHRGKKHVAEDPLEGSPAKCTRSKMTEDLPKRSKKPNSKYAADCVQS</sequence>
<feature type="compositionally biased region" description="Basic residues" evidence="1">
    <location>
        <begin position="481"/>
        <end position="492"/>
    </location>
</feature>
<dbReference type="EMBL" id="JABBWD010000059">
    <property type="protein sequence ID" value="KAG1771388.1"/>
    <property type="molecule type" value="Genomic_DNA"/>
</dbReference>
<organism evidence="2 3">
    <name type="scientific">Suillus placidus</name>
    <dbReference type="NCBI Taxonomy" id="48579"/>
    <lineage>
        <taxon>Eukaryota</taxon>
        <taxon>Fungi</taxon>
        <taxon>Dikarya</taxon>
        <taxon>Basidiomycota</taxon>
        <taxon>Agaricomycotina</taxon>
        <taxon>Agaricomycetes</taxon>
        <taxon>Agaricomycetidae</taxon>
        <taxon>Boletales</taxon>
        <taxon>Suillineae</taxon>
        <taxon>Suillaceae</taxon>
        <taxon>Suillus</taxon>
    </lineage>
</organism>
<dbReference type="AlphaFoldDB" id="A0A9P6ZM25"/>
<dbReference type="Proteomes" id="UP000714275">
    <property type="component" value="Unassembled WGS sequence"/>
</dbReference>
<keyword evidence="3" id="KW-1185">Reference proteome</keyword>
<proteinExistence type="predicted"/>
<protein>
    <submittedName>
        <fullName evidence="2">Uncharacterized protein</fullName>
    </submittedName>
</protein>
<feature type="compositionally biased region" description="Basic and acidic residues" evidence="1">
    <location>
        <begin position="359"/>
        <end position="377"/>
    </location>
</feature>
<feature type="region of interest" description="Disordered" evidence="1">
    <location>
        <begin position="416"/>
        <end position="533"/>
    </location>
</feature>
<evidence type="ECO:0000313" key="3">
    <source>
        <dbReference type="Proteomes" id="UP000714275"/>
    </source>
</evidence>